<protein>
    <submittedName>
        <fullName evidence="3">Aminotransferase class I/classII domain-containing protein</fullName>
    </submittedName>
</protein>
<evidence type="ECO:0000313" key="2">
    <source>
        <dbReference type="Proteomes" id="UP000887577"/>
    </source>
</evidence>
<dbReference type="InterPro" id="IPR004839">
    <property type="entry name" value="Aminotransferase_I/II_large"/>
</dbReference>
<proteinExistence type="predicted"/>
<dbReference type="Gene3D" id="3.40.640.10">
    <property type="entry name" value="Type I PLP-dependent aspartate aminotransferase-like (Major domain)"/>
    <property type="match status" value="1"/>
</dbReference>
<evidence type="ECO:0000313" key="3">
    <source>
        <dbReference type="WBParaSite" id="PSU_v2.g14513.t1"/>
    </source>
</evidence>
<evidence type="ECO:0000259" key="1">
    <source>
        <dbReference type="Pfam" id="PF00155"/>
    </source>
</evidence>
<dbReference type="GO" id="GO:0047536">
    <property type="term" value="F:2-aminoadipate transaminase activity"/>
    <property type="evidence" value="ECO:0007669"/>
    <property type="project" value="TreeGrafter"/>
</dbReference>
<sequence length="400" mass="45005">MLNAGAPGPHILKRVATMMKDATAISMEHQTLTMNGALLQYGTPDGPPEFLDALSAFLSVEYREPVNRDNLVLSAGATSGFIYLLSQIFPHKTIIWAEQLSYFLAISMLKSLAFQIRDIKIENDGIDLKDLEDKWSSTYSEEECKEAKEIGQFLGVLYLVPHYHNPTGTELSPKKCQKIIEIARKYSILVFCDDVYNILHYNDRVNRRLFAYDNPKDLDYGSGHVISNGTFSKLLSPGLRIGWIEMPMALKKKFWSERSGGSANPYTAGIITELLKDGQVSKLVKEIRVENKAKMEALLMILSDELPKECQIFHKPTGGYFVYIKLPDNLISTNVISTLRNNHELLALDGQSFWSGDPNDIFRKSIANGIRLAVAYPLLDEIIEASHIFCSTLKDLLHPK</sequence>
<reference evidence="3" key="1">
    <citation type="submission" date="2022-11" db="UniProtKB">
        <authorList>
            <consortium name="WormBaseParasite"/>
        </authorList>
    </citation>
    <scope>IDENTIFICATION</scope>
</reference>
<feature type="domain" description="Aminotransferase class I/classII large" evidence="1">
    <location>
        <begin position="25"/>
        <end position="366"/>
    </location>
</feature>
<dbReference type="InterPro" id="IPR015421">
    <property type="entry name" value="PyrdxlP-dep_Trfase_major"/>
</dbReference>
<accession>A0A914Y6Z2</accession>
<dbReference type="Pfam" id="PF00155">
    <property type="entry name" value="Aminotran_1_2"/>
    <property type="match status" value="1"/>
</dbReference>
<dbReference type="SUPFAM" id="SSF53383">
    <property type="entry name" value="PLP-dependent transferases"/>
    <property type="match status" value="1"/>
</dbReference>
<dbReference type="AlphaFoldDB" id="A0A914Y6Z2"/>
<keyword evidence="2" id="KW-1185">Reference proteome</keyword>
<dbReference type="WBParaSite" id="PSU_v2.g14513.t1">
    <property type="protein sequence ID" value="PSU_v2.g14513.t1"/>
    <property type="gene ID" value="PSU_v2.g14513"/>
</dbReference>
<dbReference type="Proteomes" id="UP000887577">
    <property type="component" value="Unplaced"/>
</dbReference>
<dbReference type="InterPro" id="IPR015422">
    <property type="entry name" value="PyrdxlP-dep_Trfase_small"/>
</dbReference>
<dbReference type="PANTHER" id="PTHR42858:SF1">
    <property type="entry name" value="LD15494P"/>
    <property type="match status" value="1"/>
</dbReference>
<dbReference type="GO" id="GO:0030170">
    <property type="term" value="F:pyridoxal phosphate binding"/>
    <property type="evidence" value="ECO:0007669"/>
    <property type="project" value="InterPro"/>
</dbReference>
<dbReference type="CDD" id="cd00609">
    <property type="entry name" value="AAT_like"/>
    <property type="match status" value="1"/>
</dbReference>
<dbReference type="InterPro" id="IPR015424">
    <property type="entry name" value="PyrdxlP-dep_Trfase"/>
</dbReference>
<organism evidence="2 3">
    <name type="scientific">Panagrolaimus superbus</name>
    <dbReference type="NCBI Taxonomy" id="310955"/>
    <lineage>
        <taxon>Eukaryota</taxon>
        <taxon>Metazoa</taxon>
        <taxon>Ecdysozoa</taxon>
        <taxon>Nematoda</taxon>
        <taxon>Chromadorea</taxon>
        <taxon>Rhabditida</taxon>
        <taxon>Tylenchina</taxon>
        <taxon>Panagrolaimomorpha</taxon>
        <taxon>Panagrolaimoidea</taxon>
        <taxon>Panagrolaimidae</taxon>
        <taxon>Panagrolaimus</taxon>
    </lineage>
</organism>
<dbReference type="PANTHER" id="PTHR42858">
    <property type="entry name" value="AMINOTRANSFERASE"/>
    <property type="match status" value="1"/>
</dbReference>
<name>A0A914Y6Z2_9BILA</name>
<dbReference type="Gene3D" id="3.90.1150.10">
    <property type="entry name" value="Aspartate Aminotransferase, domain 1"/>
    <property type="match status" value="1"/>
</dbReference>